<dbReference type="Proteomes" id="UP001529338">
    <property type="component" value="Unassembled WGS sequence"/>
</dbReference>
<evidence type="ECO:0000313" key="2">
    <source>
        <dbReference type="Proteomes" id="UP001529338"/>
    </source>
</evidence>
<dbReference type="SUPFAM" id="SSF55961">
    <property type="entry name" value="Bet v1-like"/>
    <property type="match status" value="1"/>
</dbReference>
<keyword evidence="2" id="KW-1185">Reference proteome</keyword>
<name>A0ABT7SC90_9CELL</name>
<evidence type="ECO:0000313" key="1">
    <source>
        <dbReference type="EMBL" id="MDM7853803.1"/>
    </source>
</evidence>
<gene>
    <name evidence="1" type="ORF">QRT04_02570</name>
</gene>
<organism evidence="1 2">
    <name type="scientific">Cellulomonas alba</name>
    <dbReference type="NCBI Taxonomy" id="3053467"/>
    <lineage>
        <taxon>Bacteria</taxon>
        <taxon>Bacillati</taxon>
        <taxon>Actinomycetota</taxon>
        <taxon>Actinomycetes</taxon>
        <taxon>Micrococcales</taxon>
        <taxon>Cellulomonadaceae</taxon>
        <taxon>Cellulomonas</taxon>
    </lineage>
</organism>
<protein>
    <recommendedName>
        <fullName evidence="3">Polyketide cyclase</fullName>
    </recommendedName>
</protein>
<sequence>MSAARRYTLTSVWRLDAPVARCWDVLADPGMSWPRWWPGVTAADVAPTLDGLTGSSATLRFRTRVGYALRLALVIEDASVRRWVRVSAAGDLVGTGLVELEAPSPTSTEIRVRWDVATTRGWMNVAAPLLARGFAASHASVMRAGERGLAAYLAAGGAAAATGK</sequence>
<comment type="caution">
    <text evidence="1">The sequence shown here is derived from an EMBL/GenBank/DDBJ whole genome shotgun (WGS) entry which is preliminary data.</text>
</comment>
<dbReference type="RefSeq" id="WP_289453317.1">
    <property type="nucleotide sequence ID" value="NZ_JAUCGQ010000001.1"/>
</dbReference>
<dbReference type="EMBL" id="JAUCGQ010000001">
    <property type="protein sequence ID" value="MDM7853803.1"/>
    <property type="molecule type" value="Genomic_DNA"/>
</dbReference>
<reference evidence="1 2" key="1">
    <citation type="submission" date="2023-06" db="EMBL/GenBank/DDBJ databases">
        <title>Cellulomonas sp. MW4 Whole genome sequence.</title>
        <authorList>
            <person name="Park S."/>
        </authorList>
    </citation>
    <scope>NUCLEOTIDE SEQUENCE [LARGE SCALE GENOMIC DNA]</scope>
    <source>
        <strain evidence="1 2">MW4</strain>
    </source>
</reference>
<accession>A0ABT7SC90</accession>
<evidence type="ECO:0008006" key="3">
    <source>
        <dbReference type="Google" id="ProtNLM"/>
    </source>
</evidence>
<proteinExistence type="predicted"/>
<dbReference type="InterPro" id="IPR023393">
    <property type="entry name" value="START-like_dom_sf"/>
</dbReference>
<dbReference type="Gene3D" id="3.30.530.20">
    <property type="match status" value="1"/>
</dbReference>